<feature type="binding site" evidence="2">
    <location>
        <position position="184"/>
    </location>
    <ligand>
        <name>substrate</name>
    </ligand>
</feature>
<dbReference type="GO" id="GO:0000287">
    <property type="term" value="F:magnesium ion binding"/>
    <property type="evidence" value="ECO:0007669"/>
    <property type="project" value="UniProtKB-UniRule"/>
</dbReference>
<dbReference type="OrthoDB" id="4191603at2"/>
<dbReference type="CDD" id="cd00475">
    <property type="entry name" value="Cis_IPPS"/>
    <property type="match status" value="1"/>
</dbReference>
<gene>
    <name evidence="3" type="ORF">EHQ30_01850</name>
</gene>
<keyword evidence="1 2" id="KW-0808">Transferase</keyword>
<evidence type="ECO:0000313" key="3">
    <source>
        <dbReference type="EMBL" id="TGK95406.1"/>
    </source>
</evidence>
<dbReference type="NCBIfam" id="TIGR00055">
    <property type="entry name" value="uppS"/>
    <property type="match status" value="1"/>
</dbReference>
<dbReference type="AlphaFoldDB" id="A0A2M9XYL0"/>
<keyword evidence="2" id="KW-0460">Magnesium</keyword>
<dbReference type="EMBL" id="RQFP01000001">
    <property type="protein sequence ID" value="TGK95406.1"/>
    <property type="molecule type" value="Genomic_DNA"/>
</dbReference>
<accession>A0A2M9XYL0</accession>
<feature type="binding site" evidence="2">
    <location>
        <position position="28"/>
    </location>
    <ligand>
        <name>substrate</name>
    </ligand>
</feature>
<sequence length="237" mass="27126">MKLNTIPAHIAVIMDGNGRWAESQGKKRTEGHREGANAIDRLLDVALEYKIPNISLYAFSTENWKRPITEIQAIFGLLVEFIETRLDTIHEKGIRIHHSGARNKLSKTVLAKIDHAMSVTKKNKKLTANFCLNYGGHEEILSNFSRIMAVRKSKKEALDKPISPKEFEKYLYTSPLPPVDLLIRTAGEQRISNFLLWQSAYAEMYFTNTLWPDFGRTSLEEALLFFDSRKRKFGGLL</sequence>
<feature type="binding site" evidence="2">
    <location>
        <position position="15"/>
    </location>
    <ligand>
        <name>Mg(2+)</name>
        <dbReference type="ChEBI" id="CHEBI:18420"/>
    </ligand>
</feature>
<feature type="binding site" evidence="2">
    <location>
        <position position="66"/>
    </location>
    <ligand>
        <name>substrate</name>
    </ligand>
</feature>
<comment type="cofactor">
    <cofactor evidence="2">
        <name>Mg(2+)</name>
        <dbReference type="ChEBI" id="CHEBI:18420"/>
    </cofactor>
    <text evidence="2">Binds 2 magnesium ions per subunit.</text>
</comment>
<comment type="function">
    <text evidence="2">Catalyzes the condensation of isopentenyl diphosphate (IPP) with allylic pyrophosphates generating different type of terpenoids.</text>
</comment>
<dbReference type="InterPro" id="IPR001441">
    <property type="entry name" value="UPP_synth-like"/>
</dbReference>
<dbReference type="Pfam" id="PF01255">
    <property type="entry name" value="Prenyltransf"/>
    <property type="match status" value="1"/>
</dbReference>
<dbReference type="InterPro" id="IPR018520">
    <property type="entry name" value="UPP_synth-like_CS"/>
</dbReference>
<feature type="active site" description="Proton acceptor" evidence="2">
    <location>
        <position position="63"/>
    </location>
</feature>
<dbReference type="Proteomes" id="UP000297891">
    <property type="component" value="Unassembled WGS sequence"/>
</dbReference>
<dbReference type="PANTHER" id="PTHR10291">
    <property type="entry name" value="DEHYDRODOLICHYL DIPHOSPHATE SYNTHASE FAMILY MEMBER"/>
    <property type="match status" value="1"/>
</dbReference>
<proteinExistence type="inferred from homology"/>
<evidence type="ECO:0000256" key="2">
    <source>
        <dbReference type="HAMAP-Rule" id="MF_01139"/>
    </source>
</evidence>
<dbReference type="InterPro" id="IPR036424">
    <property type="entry name" value="UPP_synth-like_sf"/>
</dbReference>
<name>A0A2M9XYL0_9LEPT</name>
<evidence type="ECO:0000256" key="1">
    <source>
        <dbReference type="ARBA" id="ARBA00022679"/>
    </source>
</evidence>
<feature type="binding site" evidence="2">
    <location>
        <begin position="60"/>
        <end position="62"/>
    </location>
    <ligand>
        <name>substrate</name>
    </ligand>
</feature>
<comment type="caution">
    <text evidence="3">The sequence shown here is derived from an EMBL/GenBank/DDBJ whole genome shotgun (WGS) entry which is preliminary data.</text>
</comment>
<keyword evidence="4" id="KW-1185">Reference proteome</keyword>
<comment type="similarity">
    <text evidence="2">Belongs to the UPP synthase family.</text>
</comment>
<feature type="binding site" evidence="2">
    <location>
        <position position="20"/>
    </location>
    <ligand>
        <name>substrate</name>
    </ligand>
</feature>
<evidence type="ECO:0000313" key="4">
    <source>
        <dbReference type="Proteomes" id="UP000297891"/>
    </source>
</evidence>
<dbReference type="PROSITE" id="PS01066">
    <property type="entry name" value="UPP_SYNTHASE"/>
    <property type="match status" value="1"/>
</dbReference>
<dbReference type="EC" id="2.5.1.-" evidence="2"/>
<dbReference type="Gene3D" id="3.40.1180.10">
    <property type="entry name" value="Decaprenyl diphosphate synthase-like"/>
    <property type="match status" value="1"/>
</dbReference>
<dbReference type="GO" id="GO:0045547">
    <property type="term" value="F:ditrans,polycis-polyprenyl diphosphate synthase [(2E,6E)-farnesyl diphosphate specific] activity"/>
    <property type="evidence" value="ECO:0007669"/>
    <property type="project" value="TreeGrafter"/>
</dbReference>
<dbReference type="SUPFAM" id="SSF64005">
    <property type="entry name" value="Undecaprenyl diphosphate synthase"/>
    <property type="match status" value="1"/>
</dbReference>
<feature type="binding site" evidence="2">
    <location>
        <begin position="16"/>
        <end position="19"/>
    </location>
    <ligand>
        <name>substrate</name>
    </ligand>
</feature>
<protein>
    <recommendedName>
        <fullName evidence="2">Isoprenyl transferase</fullName>
        <ecNumber evidence="2">2.5.1.-</ecNumber>
    </recommendedName>
</protein>
<feature type="binding site" evidence="2">
    <location>
        <position position="64"/>
    </location>
    <ligand>
        <name>substrate</name>
    </ligand>
</feature>
<feature type="binding site" evidence="2">
    <location>
        <position position="32"/>
    </location>
    <ligand>
        <name>substrate</name>
    </ligand>
</feature>
<keyword evidence="2" id="KW-0479">Metal-binding</keyword>
<dbReference type="PANTHER" id="PTHR10291:SF0">
    <property type="entry name" value="DEHYDRODOLICHYL DIPHOSPHATE SYNTHASE 2"/>
    <property type="match status" value="1"/>
</dbReference>
<comment type="subunit">
    <text evidence="2">Homodimer.</text>
</comment>
<dbReference type="GO" id="GO:0016094">
    <property type="term" value="P:polyprenol biosynthetic process"/>
    <property type="evidence" value="ECO:0007669"/>
    <property type="project" value="TreeGrafter"/>
</dbReference>
<feature type="binding site" evidence="2">
    <location>
        <begin position="190"/>
        <end position="192"/>
    </location>
    <ligand>
        <name>substrate</name>
    </ligand>
</feature>
<feature type="active site" evidence="2">
    <location>
        <position position="15"/>
    </location>
</feature>
<organism evidence="3 4">
    <name type="scientific">Leptospira brenneri</name>
    <dbReference type="NCBI Taxonomy" id="2023182"/>
    <lineage>
        <taxon>Bacteria</taxon>
        <taxon>Pseudomonadati</taxon>
        <taxon>Spirochaetota</taxon>
        <taxon>Spirochaetia</taxon>
        <taxon>Leptospirales</taxon>
        <taxon>Leptospiraceae</taxon>
        <taxon>Leptospira</taxon>
    </lineage>
</organism>
<reference evidence="3" key="1">
    <citation type="journal article" date="2019" name="PLoS Negl. Trop. Dis.">
        <title>Revisiting the worldwide diversity of Leptospira species in the environment.</title>
        <authorList>
            <person name="Vincent A.T."/>
            <person name="Schiettekatte O."/>
            <person name="Bourhy P."/>
            <person name="Veyrier F.J."/>
            <person name="Picardeau M."/>
        </authorList>
    </citation>
    <scope>NUCLEOTIDE SEQUENCE [LARGE SCALE GENOMIC DNA]</scope>
    <source>
        <strain evidence="3">201800277</strain>
    </source>
</reference>
<feature type="binding site" evidence="2">
    <location>
        <position position="203"/>
    </location>
    <ligand>
        <name>Mg(2+)</name>
        <dbReference type="ChEBI" id="CHEBI:18420"/>
    </ligand>
</feature>
<dbReference type="HAMAP" id="MF_01139">
    <property type="entry name" value="ISPT"/>
    <property type="match status" value="1"/>
</dbReference>
<dbReference type="NCBIfam" id="NF011415">
    <property type="entry name" value="PRK14842.1"/>
    <property type="match status" value="1"/>
</dbReference>